<reference evidence="1" key="1">
    <citation type="submission" date="2020-11" db="EMBL/GenBank/DDBJ databases">
        <authorList>
            <consortium name="DOE Joint Genome Institute"/>
            <person name="Ahrendt S."/>
            <person name="Riley R."/>
            <person name="Andreopoulos W."/>
            <person name="Labutti K."/>
            <person name="Pangilinan J."/>
            <person name="Ruiz-Duenas F.J."/>
            <person name="Barrasa J.M."/>
            <person name="Sanchez-Garcia M."/>
            <person name="Camarero S."/>
            <person name="Miyauchi S."/>
            <person name="Serrano A."/>
            <person name="Linde D."/>
            <person name="Babiker R."/>
            <person name="Drula E."/>
            <person name="Ayuso-Fernandez I."/>
            <person name="Pacheco R."/>
            <person name="Padilla G."/>
            <person name="Ferreira P."/>
            <person name="Barriuso J."/>
            <person name="Kellner H."/>
            <person name="Castanera R."/>
            <person name="Alfaro M."/>
            <person name="Ramirez L."/>
            <person name="Pisabarro A.G."/>
            <person name="Kuo A."/>
            <person name="Tritt A."/>
            <person name="Lipzen A."/>
            <person name="He G."/>
            <person name="Yan M."/>
            <person name="Ng V."/>
            <person name="Cullen D."/>
            <person name="Martin F."/>
            <person name="Rosso M.-N."/>
            <person name="Henrissat B."/>
            <person name="Hibbett D."/>
            <person name="Martinez A.T."/>
            <person name="Grigoriev I.V."/>
        </authorList>
    </citation>
    <scope>NUCLEOTIDE SEQUENCE</scope>
    <source>
        <strain evidence="1">CIRM-BRFM 674</strain>
    </source>
</reference>
<organism evidence="1 2">
    <name type="scientific">Pholiota conissans</name>
    <dbReference type="NCBI Taxonomy" id="109636"/>
    <lineage>
        <taxon>Eukaryota</taxon>
        <taxon>Fungi</taxon>
        <taxon>Dikarya</taxon>
        <taxon>Basidiomycota</taxon>
        <taxon>Agaricomycotina</taxon>
        <taxon>Agaricomycetes</taxon>
        <taxon>Agaricomycetidae</taxon>
        <taxon>Agaricales</taxon>
        <taxon>Agaricineae</taxon>
        <taxon>Strophariaceae</taxon>
        <taxon>Pholiota</taxon>
    </lineage>
</organism>
<keyword evidence="2" id="KW-1185">Reference proteome</keyword>
<dbReference type="AlphaFoldDB" id="A0A9P6D2C2"/>
<comment type="caution">
    <text evidence="1">The sequence shown here is derived from an EMBL/GenBank/DDBJ whole genome shotgun (WGS) entry which is preliminary data.</text>
</comment>
<name>A0A9P6D2C2_9AGAR</name>
<accession>A0A9P6D2C2</accession>
<evidence type="ECO:0000313" key="1">
    <source>
        <dbReference type="EMBL" id="KAF9480985.1"/>
    </source>
</evidence>
<protein>
    <submittedName>
        <fullName evidence="1">Uncharacterized protein</fullName>
    </submittedName>
</protein>
<sequence>MGCIFNNISSEIHDLILDHFNLPPALSSWNPDPQQIRASRDTLRAYSLVSRSCCIMARRRLFSSIILYVGLTPDFPNLNLTEIAAATEHFATMIQDSVKFPNIGMSYFIQSFTFTIPAACIKNRVMRFLRKPSIYRILDALHGPSHGITSLTLNMGVGRLDYVKLERELVRALEDITHSPKLKHLHINGLIDIPISLFHGVRLKTLELIRARVLREEGGHKCGVSIIETISLDNMLSFDGLIQHSNDASSNSLIFASPKALYIQGGSLPNAVKFAISTALYTLQSLSVHVDAPPTAEYPFHLLAGLSLLRILHGKDTSRNRKKELQQVLELCTLPPSLMSLTIETYDQDCLPYPTDWVDIDSVLVQTSFSCIPQVQIIFRLSCDANNHNRMKNLFEVRNLALSKAGEALPKFLKARKGASRPVLGVTISIYDDRERCKALTMKFGGKQTFEMPAAHQHIHWSLWC</sequence>
<dbReference type="EMBL" id="MU155185">
    <property type="protein sequence ID" value="KAF9480985.1"/>
    <property type="molecule type" value="Genomic_DNA"/>
</dbReference>
<proteinExistence type="predicted"/>
<dbReference type="OrthoDB" id="3061241at2759"/>
<dbReference type="Proteomes" id="UP000807469">
    <property type="component" value="Unassembled WGS sequence"/>
</dbReference>
<gene>
    <name evidence="1" type="ORF">BDN70DRAFT_572201</name>
</gene>
<evidence type="ECO:0000313" key="2">
    <source>
        <dbReference type="Proteomes" id="UP000807469"/>
    </source>
</evidence>